<accession>A0A562RQ65</accession>
<sequence>MTYWSWVPGLEIDIPEIDAQHRQIVDYINILASAVEEGNTAKTSVVLEKLIQYTVTHFGFEEKLMKGAGYEYLPEHRLLHEAFKVQVLRYQKRLVEGEDVARDLLAMLSRWLVNHIKNEDKTFAPIVIPHLKKGWMQRALAHFFPGR</sequence>
<dbReference type="EMBL" id="VLLC01000014">
    <property type="protein sequence ID" value="TWI71239.1"/>
    <property type="molecule type" value="Genomic_DNA"/>
</dbReference>
<evidence type="ECO:0000256" key="2">
    <source>
        <dbReference type="ARBA" id="ARBA00022621"/>
    </source>
</evidence>
<dbReference type="PROSITE" id="PS00550">
    <property type="entry name" value="HEMERYTHRINS"/>
    <property type="match status" value="1"/>
</dbReference>
<keyword evidence="2" id="KW-0813">Transport</keyword>
<dbReference type="Pfam" id="PF01814">
    <property type="entry name" value="Hemerythrin"/>
    <property type="match status" value="1"/>
</dbReference>
<comment type="similarity">
    <text evidence="1">Belongs to the hemerythrin family.</text>
</comment>
<comment type="caution">
    <text evidence="6">The sequence shown here is derived from an EMBL/GenBank/DDBJ whole genome shotgun (WGS) entry which is preliminary data.</text>
</comment>
<dbReference type="PANTHER" id="PTHR37164">
    <property type="entry name" value="BACTERIOHEMERYTHRIN"/>
    <property type="match status" value="1"/>
</dbReference>
<feature type="domain" description="Hemerythrin-like" evidence="5">
    <location>
        <begin position="15"/>
        <end position="126"/>
    </location>
</feature>
<proteinExistence type="inferred from homology"/>
<dbReference type="InterPro" id="IPR012827">
    <property type="entry name" value="Hemerythrin_metal-bd"/>
</dbReference>
<name>A0A562RQ65_9BACT</name>
<keyword evidence="4" id="KW-0408">Iron</keyword>
<dbReference type="InterPro" id="IPR050669">
    <property type="entry name" value="Hemerythrin"/>
</dbReference>
<protein>
    <submittedName>
        <fullName evidence="6">Hemerythrin</fullName>
    </submittedName>
</protein>
<dbReference type="InterPro" id="IPR035938">
    <property type="entry name" value="Hemerythrin-like_sf"/>
</dbReference>
<organism evidence="6 7">
    <name type="scientific">Desulfobotulus alkaliphilus</name>
    <dbReference type="NCBI Taxonomy" id="622671"/>
    <lineage>
        <taxon>Bacteria</taxon>
        <taxon>Pseudomonadati</taxon>
        <taxon>Thermodesulfobacteriota</taxon>
        <taxon>Desulfobacteria</taxon>
        <taxon>Desulfobacterales</taxon>
        <taxon>Desulfobacteraceae</taxon>
        <taxon>Desulfobotulus</taxon>
    </lineage>
</organism>
<dbReference type="InterPro" id="IPR012312">
    <property type="entry name" value="Hemerythrin-like"/>
</dbReference>
<keyword evidence="2" id="KW-0561">Oxygen transport</keyword>
<evidence type="ECO:0000256" key="1">
    <source>
        <dbReference type="ARBA" id="ARBA00010587"/>
    </source>
</evidence>
<evidence type="ECO:0000313" key="7">
    <source>
        <dbReference type="Proteomes" id="UP000318307"/>
    </source>
</evidence>
<dbReference type="NCBIfam" id="TIGR02481">
    <property type="entry name" value="hemeryth_dom"/>
    <property type="match status" value="1"/>
</dbReference>
<dbReference type="GO" id="GO:0046872">
    <property type="term" value="F:metal ion binding"/>
    <property type="evidence" value="ECO:0007669"/>
    <property type="project" value="UniProtKB-KW"/>
</dbReference>
<evidence type="ECO:0000259" key="5">
    <source>
        <dbReference type="Pfam" id="PF01814"/>
    </source>
</evidence>
<keyword evidence="3" id="KW-0479">Metal-binding</keyword>
<gene>
    <name evidence="6" type="ORF">LZ24_02039</name>
</gene>
<dbReference type="InterPro" id="IPR016131">
    <property type="entry name" value="Haemerythrin_Fe_BS"/>
</dbReference>
<dbReference type="SUPFAM" id="SSF47188">
    <property type="entry name" value="Hemerythrin-like"/>
    <property type="match status" value="1"/>
</dbReference>
<keyword evidence="7" id="KW-1185">Reference proteome</keyword>
<dbReference type="OrthoDB" id="9774644at2"/>
<dbReference type="NCBIfam" id="NF002007">
    <property type="entry name" value="PRK00808.1"/>
    <property type="match status" value="1"/>
</dbReference>
<dbReference type="AlphaFoldDB" id="A0A562RQ65"/>
<dbReference type="GO" id="GO:0005344">
    <property type="term" value="F:oxygen carrier activity"/>
    <property type="evidence" value="ECO:0007669"/>
    <property type="project" value="UniProtKB-KW"/>
</dbReference>
<dbReference type="PANTHER" id="PTHR37164:SF1">
    <property type="entry name" value="BACTERIOHEMERYTHRIN"/>
    <property type="match status" value="1"/>
</dbReference>
<dbReference type="RefSeq" id="WP_144685083.1">
    <property type="nucleotide sequence ID" value="NZ_VLLC01000014.1"/>
</dbReference>
<evidence type="ECO:0000313" key="6">
    <source>
        <dbReference type="EMBL" id="TWI71239.1"/>
    </source>
</evidence>
<dbReference type="CDD" id="cd12107">
    <property type="entry name" value="Hemerythrin"/>
    <property type="match status" value="1"/>
</dbReference>
<evidence type="ECO:0000256" key="4">
    <source>
        <dbReference type="ARBA" id="ARBA00023004"/>
    </source>
</evidence>
<dbReference type="Gene3D" id="1.20.120.50">
    <property type="entry name" value="Hemerythrin-like"/>
    <property type="match status" value="1"/>
</dbReference>
<dbReference type="NCBIfam" id="NF033749">
    <property type="entry name" value="bact_hemeryth"/>
    <property type="match status" value="1"/>
</dbReference>
<evidence type="ECO:0000256" key="3">
    <source>
        <dbReference type="ARBA" id="ARBA00022723"/>
    </source>
</evidence>
<reference evidence="6 7" key="1">
    <citation type="submission" date="2019-07" db="EMBL/GenBank/DDBJ databases">
        <title>Genome sequencing of 100 strains of the haloalkaliphilic chemolithoautotrophic sulfur-oxidizing bacterium Thioalkalivibrio.</title>
        <authorList>
            <person name="Muyzer G."/>
        </authorList>
    </citation>
    <scope>NUCLEOTIDE SEQUENCE [LARGE SCALE GENOMIC DNA]</scope>
    <source>
        <strain evidence="6 7">ASO4-4</strain>
    </source>
</reference>
<dbReference type="Proteomes" id="UP000318307">
    <property type="component" value="Unassembled WGS sequence"/>
</dbReference>